<organism evidence="2 3">
    <name type="scientific">Phytophthora nicotianae P1976</name>
    <dbReference type="NCBI Taxonomy" id="1317066"/>
    <lineage>
        <taxon>Eukaryota</taxon>
        <taxon>Sar</taxon>
        <taxon>Stramenopiles</taxon>
        <taxon>Oomycota</taxon>
        <taxon>Peronosporomycetes</taxon>
        <taxon>Peronosporales</taxon>
        <taxon>Peronosporaceae</taxon>
        <taxon>Phytophthora</taxon>
    </lineage>
</organism>
<sequence length="454" mass="51274">MTFGDRSRSSPFEPLHLTKTQLQQCQDLTCQLLDRTLRSYDERNECVDSHLSAPRHHADLDRNRWKQLKTQANVSLYAERSDSPWRDFHSPGSNSSLLAVGTIHDTLNEVMFGLETPDFAAIQLRAETLFKHPVDGAVLAQFAGPTETDPFQFMGITWMTGQRSWPLNLVTQPRDFILASATGVMLHTNGDLIGYEVVHSIDLPQCPPLPKPTVRGKIMYGVIYTQRDDGDVDVFVQMHVETRSPLHDKLVVAEVWESVLGFWNAPSLSEAKKLQWCLNQKNALSWKSEVTLDDDSSGIKARHCENCPNKRSSTTRRRSTHLSDHNTCALCMVQICSSCRVKRTLKEPDENGNLDLHIAVCRVCMLFVQHQEPTEIALDNQKQREARQNTESKSEKKKHSAFGGEWGLPMFSPGRYPSISVSDLLRMINSLSDVGVNQVQRASKRKMQPIIPVG</sequence>
<dbReference type="OrthoDB" id="126061at2759"/>
<protein>
    <recommendedName>
        <fullName evidence="4">FYVE-type domain-containing protein</fullName>
    </recommendedName>
</protein>
<proteinExistence type="predicted"/>
<evidence type="ECO:0000256" key="1">
    <source>
        <dbReference type="SAM" id="MobiDB-lite"/>
    </source>
</evidence>
<dbReference type="EMBL" id="ANJA01002890">
    <property type="protein sequence ID" value="ETO67511.1"/>
    <property type="molecule type" value="Genomic_DNA"/>
</dbReference>
<dbReference type="InterPro" id="IPR052727">
    <property type="entry name" value="Rab4/Rab5_effector"/>
</dbReference>
<dbReference type="InterPro" id="IPR023393">
    <property type="entry name" value="START-like_dom_sf"/>
</dbReference>
<dbReference type="AlphaFoldDB" id="A0A080ZLK0"/>
<dbReference type="Proteomes" id="UP000028582">
    <property type="component" value="Unassembled WGS sequence"/>
</dbReference>
<dbReference type="InterPro" id="IPR011011">
    <property type="entry name" value="Znf_FYVE_PHD"/>
</dbReference>
<feature type="region of interest" description="Disordered" evidence="1">
    <location>
        <begin position="381"/>
        <end position="404"/>
    </location>
</feature>
<dbReference type="Gene3D" id="3.30.530.20">
    <property type="match status" value="1"/>
</dbReference>
<dbReference type="PANTHER" id="PTHR13510:SF44">
    <property type="entry name" value="RABENOSYN-5"/>
    <property type="match status" value="1"/>
</dbReference>
<accession>A0A080ZLK0</accession>
<evidence type="ECO:0008006" key="4">
    <source>
        <dbReference type="Google" id="ProtNLM"/>
    </source>
</evidence>
<evidence type="ECO:0000313" key="3">
    <source>
        <dbReference type="Proteomes" id="UP000028582"/>
    </source>
</evidence>
<feature type="compositionally biased region" description="Basic and acidic residues" evidence="1">
    <location>
        <begin position="381"/>
        <end position="394"/>
    </location>
</feature>
<evidence type="ECO:0000313" key="2">
    <source>
        <dbReference type="EMBL" id="ETO67511.1"/>
    </source>
</evidence>
<gene>
    <name evidence="2" type="ORF">F444_15590</name>
</gene>
<dbReference type="PANTHER" id="PTHR13510">
    <property type="entry name" value="FYVE-FINGER-CONTAINING RAB5 EFFECTOR PROTEIN RABENOSYN-5-RELATED"/>
    <property type="match status" value="1"/>
</dbReference>
<reference evidence="2 3" key="1">
    <citation type="submission" date="2013-11" db="EMBL/GenBank/DDBJ databases">
        <title>The Genome Sequence of Phytophthora parasitica P1976.</title>
        <authorList>
            <consortium name="The Broad Institute Genomics Platform"/>
            <person name="Russ C."/>
            <person name="Tyler B."/>
            <person name="Panabieres F."/>
            <person name="Shan W."/>
            <person name="Tripathy S."/>
            <person name="Grunwald N."/>
            <person name="Machado M."/>
            <person name="Johnson C.S."/>
            <person name="Walker B."/>
            <person name="Young S."/>
            <person name="Zeng Q."/>
            <person name="Gargeya S."/>
            <person name="Fitzgerald M."/>
            <person name="Haas B."/>
            <person name="Abouelleil A."/>
            <person name="Allen A.W."/>
            <person name="Alvarado L."/>
            <person name="Arachchi H.M."/>
            <person name="Berlin A.M."/>
            <person name="Chapman S.B."/>
            <person name="Gainer-Dewar J."/>
            <person name="Goldberg J."/>
            <person name="Griggs A."/>
            <person name="Gujja S."/>
            <person name="Hansen M."/>
            <person name="Howarth C."/>
            <person name="Imamovic A."/>
            <person name="Ireland A."/>
            <person name="Larimer J."/>
            <person name="McCowan C."/>
            <person name="Murphy C."/>
            <person name="Pearson M."/>
            <person name="Poon T.W."/>
            <person name="Priest M."/>
            <person name="Roberts A."/>
            <person name="Saif S."/>
            <person name="Shea T."/>
            <person name="Sisk P."/>
            <person name="Sykes S."/>
            <person name="Wortman J."/>
            <person name="Nusbaum C."/>
            <person name="Birren B."/>
        </authorList>
    </citation>
    <scope>NUCLEOTIDE SEQUENCE [LARGE SCALE GENOMIC DNA]</scope>
    <source>
        <strain evidence="2 3">P1976</strain>
    </source>
</reference>
<name>A0A080ZLK0_PHYNI</name>
<comment type="caution">
    <text evidence="2">The sequence shown here is derived from an EMBL/GenBank/DDBJ whole genome shotgun (WGS) entry which is preliminary data.</text>
</comment>
<dbReference type="SUPFAM" id="SSF57903">
    <property type="entry name" value="FYVE/PHD zinc finger"/>
    <property type="match status" value="1"/>
</dbReference>